<feature type="domain" description="ABC transporter" evidence="9">
    <location>
        <begin position="393"/>
        <end position="632"/>
    </location>
</feature>
<feature type="compositionally biased region" description="Low complexity" evidence="7">
    <location>
        <begin position="1201"/>
        <end position="1218"/>
    </location>
</feature>
<feature type="region of interest" description="Disordered" evidence="7">
    <location>
        <begin position="636"/>
        <end position="661"/>
    </location>
</feature>
<dbReference type="PANTHER" id="PTHR43394:SF15">
    <property type="entry name" value="ALPHA-FACTOR-TRANSPORTING ATPASE"/>
    <property type="match status" value="1"/>
</dbReference>
<evidence type="ECO:0000256" key="3">
    <source>
        <dbReference type="ARBA" id="ARBA00022741"/>
    </source>
</evidence>
<dbReference type="InterPro" id="IPR003593">
    <property type="entry name" value="AAA+_ATPase"/>
</dbReference>
<keyword evidence="2 8" id="KW-0812">Transmembrane</keyword>
<feature type="domain" description="ABC transmembrane type-1" evidence="10">
    <location>
        <begin position="65"/>
        <end position="357"/>
    </location>
</feature>
<dbReference type="InterPro" id="IPR039421">
    <property type="entry name" value="Type_1_exporter"/>
</dbReference>
<dbReference type="PROSITE" id="PS50893">
    <property type="entry name" value="ABC_TRANSPORTER_2"/>
    <property type="match status" value="2"/>
</dbReference>
<feature type="transmembrane region" description="Helical" evidence="8">
    <location>
        <begin position="63"/>
        <end position="84"/>
    </location>
</feature>
<dbReference type="PROSITE" id="PS50929">
    <property type="entry name" value="ABC_TM1F"/>
    <property type="match status" value="2"/>
</dbReference>
<dbReference type="SMART" id="SM00382">
    <property type="entry name" value="AAA"/>
    <property type="match status" value="2"/>
</dbReference>
<dbReference type="InterPro" id="IPR011527">
    <property type="entry name" value="ABC1_TM_dom"/>
</dbReference>
<feature type="domain" description="ABC transmembrane type-1" evidence="10">
    <location>
        <begin position="810"/>
        <end position="1095"/>
    </location>
</feature>
<feature type="transmembrane region" description="Helical" evidence="8">
    <location>
        <begin position="809"/>
        <end position="838"/>
    </location>
</feature>
<protein>
    <submittedName>
        <fullName evidence="11">ABC transporter expressed in the mitochondrial inner membrane</fullName>
    </submittedName>
</protein>
<dbReference type="Gene3D" id="1.20.1560.10">
    <property type="entry name" value="ABC transporter type 1, transmembrane domain"/>
    <property type="match status" value="2"/>
</dbReference>
<feature type="region of interest" description="Disordered" evidence="7">
    <location>
        <begin position="695"/>
        <end position="721"/>
    </location>
</feature>
<reference evidence="11" key="1">
    <citation type="submission" date="2023-06" db="EMBL/GenBank/DDBJ databases">
        <title>Genome-scale phylogeny and comparative genomics of the fungal order Sordariales.</title>
        <authorList>
            <consortium name="Lawrence Berkeley National Laboratory"/>
            <person name="Hensen N."/>
            <person name="Bonometti L."/>
            <person name="Westerberg I."/>
            <person name="Brannstrom I.O."/>
            <person name="Guillou S."/>
            <person name="Cros-Aarteil S."/>
            <person name="Calhoun S."/>
            <person name="Haridas S."/>
            <person name="Kuo A."/>
            <person name="Mondo S."/>
            <person name="Pangilinan J."/>
            <person name="Riley R."/>
            <person name="Labutti K."/>
            <person name="Andreopoulos B."/>
            <person name="Lipzen A."/>
            <person name="Chen C."/>
            <person name="Yanf M."/>
            <person name="Daum C."/>
            <person name="Ng V."/>
            <person name="Clum A."/>
            <person name="Steindorff A."/>
            <person name="Ohm R."/>
            <person name="Martin F."/>
            <person name="Silar P."/>
            <person name="Natvig D."/>
            <person name="Lalanne C."/>
            <person name="Gautier V."/>
            <person name="Ament-Velasquez S.L."/>
            <person name="Kruys A."/>
            <person name="Hutchinson M.I."/>
            <person name="Powell A.J."/>
            <person name="Barry K."/>
            <person name="Miller A.N."/>
            <person name="Grigoriev I.V."/>
            <person name="Debuchy R."/>
            <person name="Gladieux P."/>
            <person name="Thoren M.H."/>
            <person name="Johannesson H."/>
        </authorList>
    </citation>
    <scope>NUCLEOTIDE SEQUENCE</scope>
    <source>
        <strain evidence="11">CBS 307.81</strain>
    </source>
</reference>
<feature type="compositionally biased region" description="Low complexity" evidence="7">
    <location>
        <begin position="636"/>
        <end position="647"/>
    </location>
</feature>
<evidence type="ECO:0000256" key="5">
    <source>
        <dbReference type="ARBA" id="ARBA00022989"/>
    </source>
</evidence>
<dbReference type="Pfam" id="PF00664">
    <property type="entry name" value="ABC_membrane"/>
    <property type="match status" value="2"/>
</dbReference>
<keyword evidence="5 8" id="KW-1133">Transmembrane helix</keyword>
<evidence type="ECO:0000256" key="6">
    <source>
        <dbReference type="ARBA" id="ARBA00023136"/>
    </source>
</evidence>
<dbReference type="CDD" id="cd18578">
    <property type="entry name" value="ABC_6TM_Pgp_ABCB1_D2_like"/>
    <property type="match status" value="1"/>
</dbReference>
<comment type="caution">
    <text evidence="11">The sequence shown here is derived from an EMBL/GenBank/DDBJ whole genome shotgun (WGS) entry which is preliminary data.</text>
</comment>
<feature type="region of interest" description="Disordered" evidence="7">
    <location>
        <begin position="1465"/>
        <end position="1499"/>
    </location>
</feature>
<feature type="region of interest" description="Disordered" evidence="7">
    <location>
        <begin position="1"/>
        <end position="20"/>
    </location>
</feature>
<gene>
    <name evidence="11" type="ORF">QBC41DRAFT_231623</name>
</gene>
<dbReference type="GO" id="GO:0005743">
    <property type="term" value="C:mitochondrial inner membrane"/>
    <property type="evidence" value="ECO:0007669"/>
    <property type="project" value="TreeGrafter"/>
</dbReference>
<feature type="transmembrane region" description="Helical" evidence="8">
    <location>
        <begin position="216"/>
        <end position="236"/>
    </location>
</feature>
<dbReference type="Pfam" id="PF00005">
    <property type="entry name" value="ABC_tran"/>
    <property type="match status" value="3"/>
</dbReference>
<proteinExistence type="predicted"/>
<feature type="domain" description="ABC transporter" evidence="9">
    <location>
        <begin position="1129"/>
        <end position="1460"/>
    </location>
</feature>
<dbReference type="InterPro" id="IPR036640">
    <property type="entry name" value="ABC1_TM_sf"/>
</dbReference>
<dbReference type="SUPFAM" id="SSF90123">
    <property type="entry name" value="ABC transporter transmembrane region"/>
    <property type="match status" value="2"/>
</dbReference>
<dbReference type="GO" id="GO:0016887">
    <property type="term" value="F:ATP hydrolysis activity"/>
    <property type="evidence" value="ECO:0007669"/>
    <property type="project" value="InterPro"/>
</dbReference>
<dbReference type="GO" id="GO:0090374">
    <property type="term" value="P:oligopeptide export from mitochondrion"/>
    <property type="evidence" value="ECO:0007669"/>
    <property type="project" value="TreeGrafter"/>
</dbReference>
<sequence>MGSSSIPQTSSLNGYPTPTKERDDIVIKMEDTPSEQEKAVPVPTTRSTFATLFSFTRPRHIPLILLSFFTASIVAAGRTAYAIMLGKIFEIVSGWGAGTLTPDQFVSQISQWSIYFVLLGLGVWLFSSIDIALWVVSGELRARTTREIMFGSLLRKTAGWYDLRGEGVWALLVQVQTQTRELQLATSQTLGFLVCDVLVFVACFIVAFSFSWKLTLVLLATGVPSAVILWGISRFLDPAISGQKRELAEAAKHATAATTSIDIVKVYNAADQEAFQFISAIRRSAKYYSRQVLCNCGQMSYIKMWMIMLFVVGFYFAVVLVGRGDLTPGNALTTFYAALSAFKSIETLGPEWLILAKGMQAAQLLKNVAGEEANEKLDKNNGWKKPSGCTGDIKMTNVSFAYPSNPTKTVLQPSTFHFPEGELTFVVGRSGSGKSTLGNLLLRFYEPTDGRITVDGHDVTTLDLEWLRRNVTLIQQSSILFNDTFGKNVAFGATDPDNVPPEAIQHACSMALLQSTITGMPDGINTQLGSGGYNLSGGQKQRLALARAKLRDPPVLILDEITSGLDPVSRTMIMEAIRIWRKDRTTIIITHEVGHIEDDDFVYVMADGQIVQQGTSKEVAAEEDGLFGSLLASADDACSSRGSTSTDSDYDSIDELSDDEPVQEASYGKFLRGALIDNPRMHSLGFFPRMSWKPDPVQPPPVPPQHRRRSTAARPTSRISLRPQSMHIVTTMGREVQSSRIPNARQEKKPSVAESLASLDSLDKFFLENLASKKDKKKGRTLKGHRLPSITAILKTVWPTLDKKGRLQLIVGLLLCLVIAAGNPVFSFIFANLIGAFWLPEGPESAGSTWAGYLAIVAVVDASATFLGYFFLEKVAQKWVNALRAEAIRRILSQPKAWFDKANHSPNRITQCLDRNAEEMRKLVGMFLPIVLTVTLMILTSLVWALIIKWDLTLVALAGLPVAIAAARGNAVMSDKWESIANEAAAATSTIFNETFANIKVVRALTLERYFSQKHTKSAHSTYLLGYKRAGFVGIFYGFYQSIAFFLTALVFYYGAKILSTNSTTVTDVIKVINLILFSLGTSVMALSNVPQIAASKATATQILYYANLSHDSSHEAKGDRRVDTPLPVKMTNLRFAYPGAPKTEVLRSINLEIQPGTCTAIVGSSGCGKSTIAALLLRLYEPLNDTSPSYHRQPIPPSPAEISSAPSSSSSKRLSFPSLGRSIGPRLVLSPPTPIIWEASPPSTGGVSPRNSIPMIPPPPNPLNQNPSSPPPLTFAGYAASTLDTACLRQFISYVPQAPVLFPYTIRENITYGLPDSSPLLTDQVNVETAAREAGIHDFVISLPLGYDTLVGEGGQTVSGGQAQRLCIARALARRPKLLVLDEPTSALDAEGAEGVRSVIQELVQHGRGEMAVVVVTHSKEMMRVAGEVVMVEGGVVVETGGYEELVRKGGKFASLVTGGVWEGGGGGGGGKRRGRKREEEEGGGRGEDDDGGLSTRREEALRRLEGFRF</sequence>
<feature type="compositionally biased region" description="Basic and acidic residues" evidence="7">
    <location>
        <begin position="1478"/>
        <end position="1488"/>
    </location>
</feature>
<feature type="transmembrane region" description="Helical" evidence="8">
    <location>
        <begin position="190"/>
        <end position="210"/>
    </location>
</feature>
<evidence type="ECO:0000256" key="1">
    <source>
        <dbReference type="ARBA" id="ARBA00004141"/>
    </source>
</evidence>
<feature type="region of interest" description="Disordered" evidence="7">
    <location>
        <begin position="1188"/>
        <end position="1218"/>
    </location>
</feature>
<feature type="compositionally biased region" description="Acidic residues" evidence="7">
    <location>
        <begin position="648"/>
        <end position="661"/>
    </location>
</feature>
<dbReference type="Gene3D" id="3.40.50.300">
    <property type="entry name" value="P-loop containing nucleotide triphosphate hydrolases"/>
    <property type="match status" value="2"/>
</dbReference>
<name>A0AA39Z8A8_9PEZI</name>
<accession>A0AA39Z8A8</accession>
<feature type="compositionally biased region" description="Polar residues" evidence="7">
    <location>
        <begin position="1"/>
        <end position="16"/>
    </location>
</feature>
<dbReference type="InterPro" id="IPR027417">
    <property type="entry name" value="P-loop_NTPase"/>
</dbReference>
<keyword evidence="12" id="KW-1185">Reference proteome</keyword>
<evidence type="ECO:0000313" key="11">
    <source>
        <dbReference type="EMBL" id="KAK0665961.1"/>
    </source>
</evidence>
<organism evidence="11 12">
    <name type="scientific">Cercophora samala</name>
    <dbReference type="NCBI Taxonomy" id="330535"/>
    <lineage>
        <taxon>Eukaryota</taxon>
        <taxon>Fungi</taxon>
        <taxon>Dikarya</taxon>
        <taxon>Ascomycota</taxon>
        <taxon>Pezizomycotina</taxon>
        <taxon>Sordariomycetes</taxon>
        <taxon>Sordariomycetidae</taxon>
        <taxon>Sordariales</taxon>
        <taxon>Lasiosphaeriaceae</taxon>
        <taxon>Cercophora</taxon>
    </lineage>
</organism>
<feature type="transmembrane region" description="Helical" evidence="8">
    <location>
        <begin position="850"/>
        <end position="872"/>
    </location>
</feature>
<evidence type="ECO:0000256" key="7">
    <source>
        <dbReference type="SAM" id="MobiDB-lite"/>
    </source>
</evidence>
<dbReference type="EMBL" id="JAULSY010000098">
    <property type="protein sequence ID" value="KAK0665961.1"/>
    <property type="molecule type" value="Genomic_DNA"/>
</dbReference>
<feature type="transmembrane region" description="Helical" evidence="8">
    <location>
        <begin position="305"/>
        <end position="323"/>
    </location>
</feature>
<evidence type="ECO:0000259" key="9">
    <source>
        <dbReference type="PROSITE" id="PS50893"/>
    </source>
</evidence>
<dbReference type="SUPFAM" id="SSF52540">
    <property type="entry name" value="P-loop containing nucleoside triphosphate hydrolases"/>
    <property type="match status" value="2"/>
</dbReference>
<comment type="subcellular location">
    <subcellularLocation>
        <location evidence="1">Membrane</location>
        <topology evidence="1">Multi-pass membrane protein</topology>
    </subcellularLocation>
</comment>
<dbReference type="GO" id="GO:0005524">
    <property type="term" value="F:ATP binding"/>
    <property type="evidence" value="ECO:0007669"/>
    <property type="project" value="UniProtKB-KW"/>
</dbReference>
<dbReference type="InterPro" id="IPR017871">
    <property type="entry name" value="ABC_transporter-like_CS"/>
</dbReference>
<dbReference type="PANTHER" id="PTHR43394">
    <property type="entry name" value="ATP-DEPENDENT PERMEASE MDL1, MITOCHONDRIAL"/>
    <property type="match status" value="1"/>
</dbReference>
<dbReference type="FunFam" id="3.40.50.300:FF:001471">
    <property type="entry name" value="P-loop containing nucleoside triphosphate hydrolase protein"/>
    <property type="match status" value="1"/>
</dbReference>
<keyword evidence="4" id="KW-0067">ATP-binding</keyword>
<dbReference type="InterPro" id="IPR003439">
    <property type="entry name" value="ABC_transporter-like_ATP-bd"/>
</dbReference>
<evidence type="ECO:0000256" key="8">
    <source>
        <dbReference type="SAM" id="Phobius"/>
    </source>
</evidence>
<dbReference type="CDD" id="cd18577">
    <property type="entry name" value="ABC_6TM_Pgp_ABCB1_D1_like"/>
    <property type="match status" value="1"/>
</dbReference>
<dbReference type="PROSITE" id="PS00211">
    <property type="entry name" value="ABC_TRANSPORTER_1"/>
    <property type="match status" value="1"/>
</dbReference>
<keyword evidence="3" id="KW-0547">Nucleotide-binding</keyword>
<feature type="transmembrane region" description="Helical" evidence="8">
    <location>
        <begin position="1035"/>
        <end position="1056"/>
    </location>
</feature>
<dbReference type="GO" id="GO:0015421">
    <property type="term" value="F:ABC-type oligopeptide transporter activity"/>
    <property type="evidence" value="ECO:0007669"/>
    <property type="project" value="TreeGrafter"/>
</dbReference>
<feature type="transmembrane region" description="Helical" evidence="8">
    <location>
        <begin position="335"/>
        <end position="356"/>
    </location>
</feature>
<keyword evidence="6 8" id="KW-0472">Membrane</keyword>
<evidence type="ECO:0000256" key="2">
    <source>
        <dbReference type="ARBA" id="ARBA00022692"/>
    </source>
</evidence>
<dbReference type="Proteomes" id="UP001174997">
    <property type="component" value="Unassembled WGS sequence"/>
</dbReference>
<evidence type="ECO:0000256" key="4">
    <source>
        <dbReference type="ARBA" id="ARBA00022840"/>
    </source>
</evidence>
<feature type="transmembrane region" description="Helical" evidence="8">
    <location>
        <begin position="923"/>
        <end position="947"/>
    </location>
</feature>
<evidence type="ECO:0000259" key="10">
    <source>
        <dbReference type="PROSITE" id="PS50929"/>
    </source>
</evidence>
<evidence type="ECO:0000313" key="12">
    <source>
        <dbReference type="Proteomes" id="UP001174997"/>
    </source>
</evidence>
<feature type="transmembrane region" description="Helical" evidence="8">
    <location>
        <begin position="112"/>
        <end position="136"/>
    </location>
</feature>